<dbReference type="InterPro" id="IPR013655">
    <property type="entry name" value="PAS_fold_3"/>
</dbReference>
<dbReference type="RefSeq" id="WP_003539758.1">
    <property type="nucleotide sequence ID" value="NZ_CP171844.1"/>
</dbReference>
<accession>A0A154ISU0</accession>
<dbReference type="EC" id="2.7.13.3" evidence="2"/>
<keyword evidence="5" id="KW-0418">Kinase</keyword>
<dbReference type="InterPro" id="IPR000014">
    <property type="entry name" value="PAS"/>
</dbReference>
<evidence type="ECO:0000256" key="1">
    <source>
        <dbReference type="ARBA" id="ARBA00000085"/>
    </source>
</evidence>
<dbReference type="EMBL" id="WUFV01000001">
    <property type="protein sequence ID" value="NEK13679.1"/>
    <property type="molecule type" value="Genomic_DNA"/>
</dbReference>
<keyword evidence="4" id="KW-0808">Transferase</keyword>
<evidence type="ECO:0000256" key="2">
    <source>
        <dbReference type="ARBA" id="ARBA00012438"/>
    </source>
</evidence>
<dbReference type="Pfam" id="PF08447">
    <property type="entry name" value="PAS_3"/>
    <property type="match status" value="1"/>
</dbReference>
<feature type="domain" description="PAS" evidence="6">
    <location>
        <begin position="21"/>
        <end position="80"/>
    </location>
</feature>
<dbReference type="CDD" id="cd00130">
    <property type="entry name" value="PAS"/>
    <property type="match status" value="1"/>
</dbReference>
<dbReference type="PANTHER" id="PTHR43304">
    <property type="entry name" value="PHYTOCHROME-LIKE PROTEIN CPH1"/>
    <property type="match status" value="1"/>
</dbReference>
<protein>
    <recommendedName>
        <fullName evidence="2">histidine kinase</fullName>
        <ecNumber evidence="2">2.7.13.3</ecNumber>
    </recommendedName>
</protein>
<dbReference type="SUPFAM" id="SSF55785">
    <property type="entry name" value="PYP-like sensor domain (PAS domain)"/>
    <property type="match status" value="1"/>
</dbReference>
<gene>
    <name evidence="7" type="ORF">A4A59_35760</name>
    <name evidence="8" type="ORF">GR257_02280</name>
</gene>
<proteinExistence type="predicted"/>
<dbReference type="EMBL" id="LVYU01000011">
    <property type="protein sequence ID" value="KZB03208.1"/>
    <property type="molecule type" value="Genomic_DNA"/>
</dbReference>
<comment type="caution">
    <text evidence="7">The sequence shown here is derived from an EMBL/GenBank/DDBJ whole genome shotgun (WGS) entry which is preliminary data.</text>
</comment>
<dbReference type="PANTHER" id="PTHR43304:SF1">
    <property type="entry name" value="PAC DOMAIN-CONTAINING PROTEIN"/>
    <property type="match status" value="1"/>
</dbReference>
<dbReference type="GO" id="GO:0004673">
    <property type="term" value="F:protein histidine kinase activity"/>
    <property type="evidence" value="ECO:0007669"/>
    <property type="project" value="UniProtKB-EC"/>
</dbReference>
<dbReference type="InterPro" id="IPR035965">
    <property type="entry name" value="PAS-like_dom_sf"/>
</dbReference>
<dbReference type="Gene3D" id="3.30.450.20">
    <property type="entry name" value="PAS domain"/>
    <property type="match status" value="1"/>
</dbReference>
<evidence type="ECO:0000313" key="8">
    <source>
        <dbReference type="EMBL" id="NEK13679.1"/>
    </source>
</evidence>
<dbReference type="AlphaFoldDB" id="A0A154ISU0"/>
<comment type="catalytic activity">
    <reaction evidence="1">
        <text>ATP + protein L-histidine = ADP + protein N-phospho-L-histidine.</text>
        <dbReference type="EC" id="2.7.13.3"/>
    </reaction>
</comment>
<dbReference type="Proteomes" id="UP000471705">
    <property type="component" value="Unassembled WGS sequence"/>
</dbReference>
<evidence type="ECO:0000256" key="3">
    <source>
        <dbReference type="ARBA" id="ARBA00022553"/>
    </source>
</evidence>
<evidence type="ECO:0000313" key="9">
    <source>
        <dbReference type="Proteomes" id="UP000471705"/>
    </source>
</evidence>
<reference evidence="8 9" key="2">
    <citation type="submission" date="2019-12" db="EMBL/GenBank/DDBJ databases">
        <title>Rhizobium genotypes associated with high levels of biological nitrogen fixation by grain legumes in a temperate-maritime cropping system.</title>
        <authorList>
            <person name="Maluk M."/>
            <person name="Francesc Ferrando Molina F."/>
            <person name="Lopez Del Egido L."/>
            <person name="Lafos M."/>
            <person name="Langarica-Fuentes A."/>
            <person name="Gebre Yohannes G."/>
            <person name="Young M.W."/>
            <person name="Martin P."/>
            <person name="Gantlett R."/>
            <person name="Kenicer G."/>
            <person name="Hawes C."/>
            <person name="Begg G.S."/>
            <person name="Quilliam R.S."/>
            <person name="Squire G.R."/>
            <person name="Poole P.S."/>
            <person name="Young P.W."/>
            <person name="Iannetta P.M."/>
            <person name="James E.K."/>
        </authorList>
    </citation>
    <scope>NUCLEOTIDE SEQUENCE [LARGE SCALE GENOMIC DNA]</scope>
    <source>
        <strain evidence="8 9">JHI54</strain>
    </source>
</reference>
<reference evidence="7" key="1">
    <citation type="submission" date="2016-03" db="EMBL/GenBank/DDBJ databases">
        <title>Microsymbionts genomes from the relict species Vavilovia formosa.</title>
        <authorList>
            <person name="Chirak E."/>
            <person name="Kimeklis A."/>
            <person name="Kopat V."/>
            <person name="Andronov E."/>
        </authorList>
    </citation>
    <scope>NUCLEOTIDE SEQUENCE [LARGE SCALE GENOMIC DNA]</scope>
    <source>
        <strain evidence="7">Vaf12</strain>
    </source>
</reference>
<evidence type="ECO:0000313" key="7">
    <source>
        <dbReference type="EMBL" id="KZB03208.1"/>
    </source>
</evidence>
<dbReference type="PROSITE" id="PS50112">
    <property type="entry name" value="PAS"/>
    <property type="match status" value="1"/>
</dbReference>
<evidence type="ECO:0000259" key="6">
    <source>
        <dbReference type="PROSITE" id="PS50112"/>
    </source>
</evidence>
<sequence>MSLVNRALGTSEFSFTEEPGIFTWDLATDKVYADSALANLFGLDPQETLTGLPVIRYLDRIHPDDKPSVAKAISESVITGNPYRCDYRVFDRSGQIVAVAALGRCFRDEAGNPSQYAGIVFPTNDPVQQDELSAHCNAALKIARSSGLLTTADALEAIVKELAKPMPSDVAQVH</sequence>
<keyword evidence="3" id="KW-0597">Phosphoprotein</keyword>
<evidence type="ECO:0000256" key="5">
    <source>
        <dbReference type="ARBA" id="ARBA00022777"/>
    </source>
</evidence>
<organism evidence="7">
    <name type="scientific">Rhizobium leguminosarum</name>
    <dbReference type="NCBI Taxonomy" id="384"/>
    <lineage>
        <taxon>Bacteria</taxon>
        <taxon>Pseudomonadati</taxon>
        <taxon>Pseudomonadota</taxon>
        <taxon>Alphaproteobacteria</taxon>
        <taxon>Hyphomicrobiales</taxon>
        <taxon>Rhizobiaceae</taxon>
        <taxon>Rhizobium/Agrobacterium group</taxon>
        <taxon>Rhizobium</taxon>
    </lineage>
</organism>
<evidence type="ECO:0000256" key="4">
    <source>
        <dbReference type="ARBA" id="ARBA00022679"/>
    </source>
</evidence>
<dbReference type="InterPro" id="IPR052162">
    <property type="entry name" value="Sensor_kinase/Photoreceptor"/>
</dbReference>
<name>A0A154ISU0_RHILE</name>